<feature type="region of interest" description="Disordered" evidence="1">
    <location>
        <begin position="1"/>
        <end position="110"/>
    </location>
</feature>
<feature type="compositionally biased region" description="Basic and acidic residues" evidence="1">
    <location>
        <begin position="53"/>
        <end position="110"/>
    </location>
</feature>
<dbReference type="EMBL" id="JANPWB010000012">
    <property type="protein sequence ID" value="KAJ1114027.1"/>
    <property type="molecule type" value="Genomic_DNA"/>
</dbReference>
<feature type="compositionally biased region" description="Basic and acidic residues" evidence="1">
    <location>
        <begin position="15"/>
        <end position="28"/>
    </location>
</feature>
<feature type="compositionally biased region" description="Basic and acidic residues" evidence="1">
    <location>
        <begin position="37"/>
        <end position="46"/>
    </location>
</feature>
<gene>
    <name evidence="2" type="ORF">NDU88_002266</name>
</gene>
<organism evidence="2 3">
    <name type="scientific">Pleurodeles waltl</name>
    <name type="common">Iberian ribbed newt</name>
    <dbReference type="NCBI Taxonomy" id="8319"/>
    <lineage>
        <taxon>Eukaryota</taxon>
        <taxon>Metazoa</taxon>
        <taxon>Chordata</taxon>
        <taxon>Craniata</taxon>
        <taxon>Vertebrata</taxon>
        <taxon>Euteleostomi</taxon>
        <taxon>Amphibia</taxon>
        <taxon>Batrachia</taxon>
        <taxon>Caudata</taxon>
        <taxon>Salamandroidea</taxon>
        <taxon>Salamandridae</taxon>
        <taxon>Pleurodelinae</taxon>
        <taxon>Pleurodeles</taxon>
    </lineage>
</organism>
<accession>A0AAV7ND63</accession>
<dbReference type="AlphaFoldDB" id="A0AAV7ND63"/>
<evidence type="ECO:0000256" key="1">
    <source>
        <dbReference type="SAM" id="MobiDB-lite"/>
    </source>
</evidence>
<evidence type="ECO:0000313" key="2">
    <source>
        <dbReference type="EMBL" id="KAJ1114027.1"/>
    </source>
</evidence>
<reference evidence="2" key="1">
    <citation type="journal article" date="2022" name="bioRxiv">
        <title>Sequencing and chromosome-scale assembly of the giantPleurodeles waltlgenome.</title>
        <authorList>
            <person name="Brown T."/>
            <person name="Elewa A."/>
            <person name="Iarovenko S."/>
            <person name="Subramanian E."/>
            <person name="Araus A.J."/>
            <person name="Petzold A."/>
            <person name="Susuki M."/>
            <person name="Suzuki K.-i.T."/>
            <person name="Hayashi T."/>
            <person name="Toyoda A."/>
            <person name="Oliveira C."/>
            <person name="Osipova E."/>
            <person name="Leigh N.D."/>
            <person name="Simon A."/>
            <person name="Yun M.H."/>
        </authorList>
    </citation>
    <scope>NUCLEOTIDE SEQUENCE</scope>
    <source>
        <strain evidence="2">20211129_DDA</strain>
        <tissue evidence="2">Liver</tissue>
    </source>
</reference>
<evidence type="ECO:0000313" key="3">
    <source>
        <dbReference type="Proteomes" id="UP001066276"/>
    </source>
</evidence>
<name>A0AAV7ND63_PLEWA</name>
<proteinExistence type="predicted"/>
<comment type="caution">
    <text evidence="2">The sequence shown here is derived from an EMBL/GenBank/DDBJ whole genome shotgun (WGS) entry which is preliminary data.</text>
</comment>
<keyword evidence="3" id="KW-1185">Reference proteome</keyword>
<protein>
    <submittedName>
        <fullName evidence="2">Uncharacterized protein</fullName>
    </submittedName>
</protein>
<sequence>MGIHASGFPSTYLWRKGEGPSRKEEKDGVGAGNPDIRFPDKVKSEEGLCATRTGEEKDAEEKNKEDGRPEIADREGHEEDGKNSRPHLGRTDPRSTRETPTEGQERPERL</sequence>
<dbReference type="Proteomes" id="UP001066276">
    <property type="component" value="Chromosome 8"/>
</dbReference>